<organism evidence="1 2">
    <name type="scientific">Romanomermis culicivorax</name>
    <name type="common">Nematode worm</name>
    <dbReference type="NCBI Taxonomy" id="13658"/>
    <lineage>
        <taxon>Eukaryota</taxon>
        <taxon>Metazoa</taxon>
        <taxon>Ecdysozoa</taxon>
        <taxon>Nematoda</taxon>
        <taxon>Enoplea</taxon>
        <taxon>Dorylaimia</taxon>
        <taxon>Mermithida</taxon>
        <taxon>Mermithoidea</taxon>
        <taxon>Mermithidae</taxon>
        <taxon>Romanomermis</taxon>
    </lineage>
</organism>
<protein>
    <submittedName>
        <fullName evidence="2">Uncharacterized protein</fullName>
    </submittedName>
</protein>
<dbReference type="Proteomes" id="UP000887565">
    <property type="component" value="Unplaced"/>
</dbReference>
<name>A0A915IUH1_ROMCU</name>
<evidence type="ECO:0000313" key="2">
    <source>
        <dbReference type="WBParaSite" id="nRc.2.0.1.t17481-RA"/>
    </source>
</evidence>
<proteinExistence type="predicted"/>
<accession>A0A915IUH1</accession>
<dbReference type="WBParaSite" id="nRc.2.0.1.t17481-RA">
    <property type="protein sequence ID" value="nRc.2.0.1.t17481-RA"/>
    <property type="gene ID" value="nRc.2.0.1.g17481"/>
</dbReference>
<reference evidence="2" key="1">
    <citation type="submission" date="2022-11" db="UniProtKB">
        <authorList>
            <consortium name="WormBaseParasite"/>
        </authorList>
    </citation>
    <scope>IDENTIFICATION</scope>
</reference>
<dbReference type="AlphaFoldDB" id="A0A915IUH1"/>
<sequence length="77" mass="8898">SSCELIICGRNARHIHNTGQQLAFRLKFQCNDDHGIQDLINKIQQTNQNLEGHRQQVPSFEQYFNDQCNTNDQVVPS</sequence>
<evidence type="ECO:0000313" key="1">
    <source>
        <dbReference type="Proteomes" id="UP000887565"/>
    </source>
</evidence>
<keyword evidence="1" id="KW-1185">Reference proteome</keyword>